<evidence type="ECO:0000313" key="32">
    <source>
        <dbReference type="Proteomes" id="UP000006062"/>
    </source>
</evidence>
<evidence type="ECO:0000256" key="1">
    <source>
        <dbReference type="ARBA" id="ARBA00000085"/>
    </source>
</evidence>
<dbReference type="eggNOG" id="COG2205">
    <property type="taxonomic scope" value="Bacteria"/>
</dbReference>
<dbReference type="RefSeq" id="WP_014779936.1">
    <property type="nucleotide sequence ID" value="NC_018012.1"/>
</dbReference>
<evidence type="ECO:0000256" key="22">
    <source>
        <dbReference type="ARBA" id="ARBA00023284"/>
    </source>
</evidence>
<evidence type="ECO:0000256" key="9">
    <source>
        <dbReference type="ARBA" id="ARBA00022553"/>
    </source>
</evidence>
<keyword evidence="22" id="KW-0676">Redox-active center</keyword>
<dbReference type="EC" id="1.11.1.24" evidence="6"/>
<evidence type="ECO:0000256" key="16">
    <source>
        <dbReference type="ARBA" id="ARBA00022862"/>
    </source>
</evidence>
<evidence type="ECO:0000256" key="14">
    <source>
        <dbReference type="ARBA" id="ARBA00022777"/>
    </source>
</evidence>
<dbReference type="AlphaFoldDB" id="I3YEX3"/>
<keyword evidence="8" id="KW-0997">Cell inner membrane</keyword>
<evidence type="ECO:0000256" key="4">
    <source>
        <dbReference type="ARBA" id="ARBA00011245"/>
    </source>
</evidence>
<keyword evidence="14" id="KW-0418">Kinase</keyword>
<dbReference type="InterPro" id="IPR000866">
    <property type="entry name" value="AhpC/TSA"/>
</dbReference>
<keyword evidence="11" id="KW-0808">Transferase</keyword>
<dbReference type="SUPFAM" id="SSF55874">
    <property type="entry name" value="ATPase domain of HSP90 chaperone/DNA topoisomerase II/histidine kinase"/>
    <property type="match status" value="1"/>
</dbReference>
<dbReference type="PROSITE" id="PS50109">
    <property type="entry name" value="HIS_KIN"/>
    <property type="match status" value="1"/>
</dbReference>
<keyword evidence="10" id="KW-0575">Peroxidase</keyword>
<keyword evidence="17 27" id="KW-1133">Transmembrane helix</keyword>
<dbReference type="SMART" id="SM00304">
    <property type="entry name" value="HAMP"/>
    <property type="match status" value="1"/>
</dbReference>
<dbReference type="GO" id="GO:0140824">
    <property type="term" value="F:thioredoxin-dependent peroxiredoxin activity"/>
    <property type="evidence" value="ECO:0007669"/>
    <property type="project" value="UniProtKB-EC"/>
</dbReference>
<dbReference type="PROSITE" id="PS50885">
    <property type="entry name" value="HAMP"/>
    <property type="match status" value="1"/>
</dbReference>
<dbReference type="GO" id="GO:0000155">
    <property type="term" value="F:phosphorelay sensor kinase activity"/>
    <property type="evidence" value="ECO:0007669"/>
    <property type="project" value="InterPro"/>
</dbReference>
<keyword evidence="19" id="KW-0902">Two-component regulatory system</keyword>
<dbReference type="CDD" id="cd00082">
    <property type="entry name" value="HisKA"/>
    <property type="match status" value="1"/>
</dbReference>
<comment type="function">
    <text evidence="2">Thiol-specific peroxidase that catalyzes the reduction of hydrogen peroxide and organic hydroperoxides to water and alcohols, respectively. Plays a role in cell protection against oxidative stress by detoxifying peroxides and as sensor of hydrogen peroxide-mediated signaling events.</text>
</comment>
<keyword evidence="7" id="KW-1003">Cell membrane</keyword>
<dbReference type="InterPro" id="IPR036249">
    <property type="entry name" value="Thioredoxin-like_sf"/>
</dbReference>
<dbReference type="InterPro" id="IPR003661">
    <property type="entry name" value="HisK_dim/P_dom"/>
</dbReference>
<evidence type="ECO:0000256" key="25">
    <source>
        <dbReference type="ARBA" id="ARBA00042639"/>
    </source>
</evidence>
<dbReference type="Gene3D" id="3.30.450.300">
    <property type="entry name" value="Sensor histidine kinase RisS, periplasmic domain"/>
    <property type="match status" value="1"/>
</dbReference>
<keyword evidence="13" id="KW-0547">Nucleotide-binding</keyword>
<dbReference type="eggNOG" id="COG1225">
    <property type="taxonomic scope" value="Bacteria"/>
</dbReference>
<dbReference type="PANTHER" id="PTHR44936">
    <property type="entry name" value="SENSOR PROTEIN CREC"/>
    <property type="match status" value="1"/>
</dbReference>
<dbReference type="PANTHER" id="PTHR44936:SF5">
    <property type="entry name" value="SENSOR HISTIDINE KINASE ENVZ"/>
    <property type="match status" value="1"/>
</dbReference>
<dbReference type="HOGENOM" id="CLU_000445_89_27_6"/>
<evidence type="ECO:0000256" key="27">
    <source>
        <dbReference type="SAM" id="Phobius"/>
    </source>
</evidence>
<dbReference type="Pfam" id="PF02518">
    <property type="entry name" value="HATPase_c"/>
    <property type="match status" value="1"/>
</dbReference>
<dbReference type="InterPro" id="IPR050980">
    <property type="entry name" value="2C_sensor_his_kinase"/>
</dbReference>
<accession>I3YEX3</accession>
<evidence type="ECO:0000259" key="28">
    <source>
        <dbReference type="PROSITE" id="PS50109"/>
    </source>
</evidence>
<dbReference type="Pfam" id="PF00672">
    <property type="entry name" value="HAMP"/>
    <property type="match status" value="1"/>
</dbReference>
<dbReference type="InterPro" id="IPR036890">
    <property type="entry name" value="HATPase_C_sf"/>
</dbReference>
<name>I3YEX3_THIV6</name>
<keyword evidence="20 27" id="KW-0472">Membrane</keyword>
<keyword evidence="9" id="KW-0597">Phosphoprotein</keyword>
<keyword evidence="18" id="KW-0560">Oxidoreductase</keyword>
<proteinExistence type="inferred from homology"/>
<evidence type="ECO:0000256" key="21">
    <source>
        <dbReference type="ARBA" id="ARBA00023157"/>
    </source>
</evidence>
<comment type="subcellular location">
    <subcellularLocation>
        <location evidence="3">Cell inner membrane</location>
        <topology evidence="3">Multi-pass membrane protein</topology>
    </subcellularLocation>
</comment>
<sequence>MIRLGRIVPTTLFGRALLTLILTFGLFALVTFSAIVFYALLPVAQRSSADLASIMVLSARTLQQLPPSLREDYRTRLAREYQIRLAEEHPLADQTRYFFPYLSQFKRALAERIGRPIEVVTSVANGERWFWVALDVEDGTLWTGFPRSRLGTRPLQALSVILGVAALLILGTAAILAGRVTQPLQRLSKAAEQVAQGFSPHALPETGPAELANLARQFNETSRQIRELLANRTLLLTGISHDLRTPLTRLRLAVEMLPEGTAQALVARMERDIEEMNALITQAIEFGKSLGAGRREDVDLAALVDDLVIGRPRIVWRRGPCCHYHVDALALRRILGNLLENALRYSHERVEIHLDCQAPQPAIFILDRGPGIPDAERDAVLMPYYRLEASRNRQTGGSGLGLAVAHQLALANQMELRLDVRRGGGTIATVRLPAIEMGASAKANGKRVDGQARGAYIRARPPLSPEHSTMLHAGDLAPLFSLPNADMERVNLEDLIGRRHTVLYFYPKDDTPGCTMEALEFTDLQTEFDQAETEVIGISRDSCTSHGAFRDKYGLTVHLLSDTDGEACEAYGVWREKEAHGEKRMGIVRSTFVVDKQGLIRHAIYDVKPKGHAGEILRLARDLSDG</sequence>
<evidence type="ECO:0000256" key="10">
    <source>
        <dbReference type="ARBA" id="ARBA00022559"/>
    </source>
</evidence>
<protein>
    <recommendedName>
        <fullName evidence="23">Thioredoxin peroxidase</fullName>
        <ecNumber evidence="6">1.11.1.24</ecNumber>
        <ecNumber evidence="5">2.7.13.3</ecNumber>
    </recommendedName>
    <alternativeName>
        <fullName evidence="25">Thioredoxin-dependent peroxiredoxin Bcp</fullName>
    </alternativeName>
</protein>
<comment type="catalytic activity">
    <reaction evidence="1">
        <text>ATP + protein L-histidine = ADP + protein N-phospho-L-histidine.</text>
        <dbReference type="EC" id="2.7.13.3"/>
    </reaction>
</comment>
<feature type="domain" description="Thioredoxin" evidence="30">
    <location>
        <begin position="471"/>
        <end position="625"/>
    </location>
</feature>
<dbReference type="EMBL" id="CP003154">
    <property type="protein sequence ID" value="AFL75541.1"/>
    <property type="molecule type" value="Genomic_DNA"/>
</dbReference>
<evidence type="ECO:0000256" key="5">
    <source>
        <dbReference type="ARBA" id="ARBA00012438"/>
    </source>
</evidence>
<dbReference type="SMART" id="SM00388">
    <property type="entry name" value="HisKA"/>
    <property type="match status" value="1"/>
</dbReference>
<evidence type="ECO:0000256" key="13">
    <source>
        <dbReference type="ARBA" id="ARBA00022741"/>
    </source>
</evidence>
<comment type="subunit">
    <text evidence="4">Monomer.</text>
</comment>
<dbReference type="InterPro" id="IPR036097">
    <property type="entry name" value="HisK_dim/P_sf"/>
</dbReference>
<dbReference type="KEGG" id="tvi:Thivi_3691"/>
<dbReference type="SUPFAM" id="SSF47384">
    <property type="entry name" value="Homodimeric domain of signal transducing histidine kinase"/>
    <property type="match status" value="1"/>
</dbReference>
<dbReference type="Proteomes" id="UP000006062">
    <property type="component" value="Chromosome"/>
</dbReference>
<evidence type="ECO:0000256" key="24">
    <source>
        <dbReference type="ARBA" id="ARBA00038489"/>
    </source>
</evidence>
<dbReference type="SUPFAM" id="SSF52833">
    <property type="entry name" value="Thioredoxin-like"/>
    <property type="match status" value="1"/>
</dbReference>
<dbReference type="EC" id="2.7.13.3" evidence="5"/>
<dbReference type="GO" id="GO:0005524">
    <property type="term" value="F:ATP binding"/>
    <property type="evidence" value="ECO:0007669"/>
    <property type="project" value="UniProtKB-KW"/>
</dbReference>
<keyword evidence="12 27" id="KW-0812">Transmembrane</keyword>
<dbReference type="Gene3D" id="3.30.565.10">
    <property type="entry name" value="Histidine kinase-like ATPase, C-terminal domain"/>
    <property type="match status" value="1"/>
</dbReference>
<evidence type="ECO:0000259" key="30">
    <source>
        <dbReference type="PROSITE" id="PS51352"/>
    </source>
</evidence>
<feature type="domain" description="Histidine kinase" evidence="28">
    <location>
        <begin position="238"/>
        <end position="436"/>
    </location>
</feature>
<keyword evidence="32" id="KW-1185">Reference proteome</keyword>
<dbReference type="InterPro" id="IPR013766">
    <property type="entry name" value="Thioredoxin_domain"/>
</dbReference>
<keyword evidence="16" id="KW-0049">Antioxidant</keyword>
<dbReference type="InterPro" id="IPR005467">
    <property type="entry name" value="His_kinase_dom"/>
</dbReference>
<keyword evidence="21" id="KW-1015">Disulfide bond</keyword>
<evidence type="ECO:0000256" key="26">
    <source>
        <dbReference type="ARBA" id="ARBA00049091"/>
    </source>
</evidence>
<evidence type="ECO:0000256" key="3">
    <source>
        <dbReference type="ARBA" id="ARBA00004429"/>
    </source>
</evidence>
<evidence type="ECO:0000256" key="19">
    <source>
        <dbReference type="ARBA" id="ARBA00023012"/>
    </source>
</evidence>
<comment type="similarity">
    <text evidence="24">Belongs to the peroxiredoxin family. BCP/PrxQ subfamily.</text>
</comment>
<dbReference type="STRING" id="765911.Thivi_3691"/>
<evidence type="ECO:0000256" key="8">
    <source>
        <dbReference type="ARBA" id="ARBA00022519"/>
    </source>
</evidence>
<evidence type="ECO:0000256" key="12">
    <source>
        <dbReference type="ARBA" id="ARBA00022692"/>
    </source>
</evidence>
<dbReference type="SMART" id="SM00387">
    <property type="entry name" value="HATPase_c"/>
    <property type="match status" value="1"/>
</dbReference>
<dbReference type="Pfam" id="PF00578">
    <property type="entry name" value="AhpC-TSA"/>
    <property type="match status" value="1"/>
</dbReference>
<evidence type="ECO:0000256" key="18">
    <source>
        <dbReference type="ARBA" id="ARBA00023002"/>
    </source>
</evidence>
<dbReference type="CDD" id="cd03017">
    <property type="entry name" value="PRX_BCP"/>
    <property type="match status" value="1"/>
</dbReference>
<evidence type="ECO:0000256" key="6">
    <source>
        <dbReference type="ARBA" id="ARBA00013017"/>
    </source>
</evidence>
<dbReference type="Gene3D" id="3.40.30.10">
    <property type="entry name" value="Glutaredoxin"/>
    <property type="match status" value="1"/>
</dbReference>
<dbReference type="GO" id="GO:0005886">
    <property type="term" value="C:plasma membrane"/>
    <property type="evidence" value="ECO:0007669"/>
    <property type="project" value="UniProtKB-SubCell"/>
</dbReference>
<feature type="transmembrane region" description="Helical" evidence="27">
    <location>
        <begin position="12"/>
        <end position="41"/>
    </location>
</feature>
<comment type="catalytic activity">
    <reaction evidence="26">
        <text>a hydroperoxide + [thioredoxin]-dithiol = an alcohol + [thioredoxin]-disulfide + H2O</text>
        <dbReference type="Rhea" id="RHEA:62620"/>
        <dbReference type="Rhea" id="RHEA-COMP:10698"/>
        <dbReference type="Rhea" id="RHEA-COMP:10700"/>
        <dbReference type="ChEBI" id="CHEBI:15377"/>
        <dbReference type="ChEBI" id="CHEBI:29950"/>
        <dbReference type="ChEBI" id="CHEBI:30879"/>
        <dbReference type="ChEBI" id="CHEBI:35924"/>
        <dbReference type="ChEBI" id="CHEBI:50058"/>
        <dbReference type="EC" id="1.11.1.24"/>
    </reaction>
</comment>
<dbReference type="InterPro" id="IPR003660">
    <property type="entry name" value="HAMP_dom"/>
</dbReference>
<evidence type="ECO:0000256" key="23">
    <source>
        <dbReference type="ARBA" id="ARBA00032824"/>
    </source>
</evidence>
<dbReference type="Pfam" id="PF00512">
    <property type="entry name" value="HisKA"/>
    <property type="match status" value="1"/>
</dbReference>
<dbReference type="PROSITE" id="PS51352">
    <property type="entry name" value="THIOREDOXIN_2"/>
    <property type="match status" value="1"/>
</dbReference>
<evidence type="ECO:0000256" key="2">
    <source>
        <dbReference type="ARBA" id="ARBA00003330"/>
    </source>
</evidence>
<feature type="transmembrane region" description="Helical" evidence="27">
    <location>
        <begin position="157"/>
        <end position="178"/>
    </location>
</feature>
<dbReference type="InterPro" id="IPR003594">
    <property type="entry name" value="HATPase_dom"/>
</dbReference>
<evidence type="ECO:0000256" key="11">
    <source>
        <dbReference type="ARBA" id="ARBA00022679"/>
    </source>
</evidence>
<gene>
    <name evidence="31" type="ordered locus">Thivi_3691</name>
</gene>
<dbReference type="SUPFAM" id="SSF158472">
    <property type="entry name" value="HAMP domain-like"/>
    <property type="match status" value="1"/>
</dbReference>
<evidence type="ECO:0000256" key="7">
    <source>
        <dbReference type="ARBA" id="ARBA00022475"/>
    </source>
</evidence>
<dbReference type="FunFam" id="3.40.30.10:FF:000007">
    <property type="entry name" value="Thioredoxin-dependent thiol peroxidase"/>
    <property type="match status" value="1"/>
</dbReference>
<evidence type="ECO:0000256" key="17">
    <source>
        <dbReference type="ARBA" id="ARBA00022989"/>
    </source>
</evidence>
<evidence type="ECO:0000256" key="15">
    <source>
        <dbReference type="ARBA" id="ARBA00022840"/>
    </source>
</evidence>
<organism evidence="31 32">
    <name type="scientific">Thiocystis violascens (strain ATCC 17096 / DSM 198 / 6111)</name>
    <name type="common">Chromatium violascens</name>
    <dbReference type="NCBI Taxonomy" id="765911"/>
    <lineage>
        <taxon>Bacteria</taxon>
        <taxon>Pseudomonadati</taxon>
        <taxon>Pseudomonadota</taxon>
        <taxon>Gammaproteobacteria</taxon>
        <taxon>Chromatiales</taxon>
        <taxon>Chromatiaceae</taxon>
        <taxon>Thiocystis</taxon>
    </lineage>
</organism>
<reference evidence="31 32" key="1">
    <citation type="submission" date="2012-06" db="EMBL/GenBank/DDBJ databases">
        <title>Complete sequence of Thiocystis violascens DSM 198.</title>
        <authorList>
            <consortium name="US DOE Joint Genome Institute"/>
            <person name="Lucas S."/>
            <person name="Han J."/>
            <person name="Lapidus A."/>
            <person name="Cheng J.-F."/>
            <person name="Goodwin L."/>
            <person name="Pitluck S."/>
            <person name="Peters L."/>
            <person name="Ovchinnikova G."/>
            <person name="Teshima H."/>
            <person name="Detter J.C."/>
            <person name="Han C."/>
            <person name="Tapia R."/>
            <person name="Land M."/>
            <person name="Hauser L."/>
            <person name="Kyrpides N."/>
            <person name="Ivanova N."/>
            <person name="Pagani I."/>
            <person name="Vogl K."/>
            <person name="Liu Z."/>
            <person name="Frigaard N.-U."/>
            <person name="Bryant D."/>
            <person name="Woyke T."/>
        </authorList>
    </citation>
    <scope>NUCLEOTIDE SEQUENCE [LARGE SCALE GENOMIC DNA]</scope>
    <source>
        <strain evidence="32">ATCC 17096 / DSM 198 / 6111</strain>
    </source>
</reference>
<dbReference type="Gene3D" id="1.10.287.130">
    <property type="match status" value="1"/>
</dbReference>
<keyword evidence="15" id="KW-0067">ATP-binding</keyword>
<dbReference type="InterPro" id="IPR038421">
    <property type="entry name" value="RisS_PPD_sf"/>
</dbReference>
<evidence type="ECO:0000313" key="31">
    <source>
        <dbReference type="EMBL" id="AFL75541.1"/>
    </source>
</evidence>
<evidence type="ECO:0000259" key="29">
    <source>
        <dbReference type="PROSITE" id="PS50885"/>
    </source>
</evidence>
<evidence type="ECO:0000256" key="20">
    <source>
        <dbReference type="ARBA" id="ARBA00023136"/>
    </source>
</evidence>
<feature type="domain" description="HAMP" evidence="29">
    <location>
        <begin position="178"/>
        <end position="230"/>
    </location>
</feature>
<dbReference type="CDD" id="cd06225">
    <property type="entry name" value="HAMP"/>
    <property type="match status" value="1"/>
</dbReference>